<evidence type="ECO:0000313" key="3">
    <source>
        <dbReference type="Proteomes" id="UP001497623"/>
    </source>
</evidence>
<protein>
    <submittedName>
        <fullName evidence="2">Uncharacterized protein</fullName>
    </submittedName>
</protein>
<name>A0AAV2SEK4_MEGNR</name>
<proteinExistence type="predicted"/>
<feature type="chain" id="PRO_5043965759" evidence="1">
    <location>
        <begin position="38"/>
        <end position="250"/>
    </location>
</feature>
<evidence type="ECO:0000313" key="2">
    <source>
        <dbReference type="EMBL" id="CAL4180498.1"/>
    </source>
</evidence>
<dbReference type="AlphaFoldDB" id="A0AAV2SEK4"/>
<organism evidence="2 3">
    <name type="scientific">Meganyctiphanes norvegica</name>
    <name type="common">Northern krill</name>
    <name type="synonym">Thysanopoda norvegica</name>
    <dbReference type="NCBI Taxonomy" id="48144"/>
    <lineage>
        <taxon>Eukaryota</taxon>
        <taxon>Metazoa</taxon>
        <taxon>Ecdysozoa</taxon>
        <taxon>Arthropoda</taxon>
        <taxon>Crustacea</taxon>
        <taxon>Multicrustacea</taxon>
        <taxon>Malacostraca</taxon>
        <taxon>Eumalacostraca</taxon>
        <taxon>Eucarida</taxon>
        <taxon>Euphausiacea</taxon>
        <taxon>Euphausiidae</taxon>
        <taxon>Meganyctiphanes</taxon>
    </lineage>
</organism>
<keyword evidence="3" id="KW-1185">Reference proteome</keyword>
<sequence>VQRDSPTQHNMKNKIVQLRWLTMPWLLLSLLINLAGAQENPVGVQQEVKLIETRADDHSDTIEPPRDKRFFTFSGFNGPHPFQPTVPFEALSGFTQQQNHFGGRTGSRNFANNQHFNNFNQMGGRTGSRNFAPDVIDTGSNNQNFNNFWSSPQFGNFNGRTGNRNNNNWSWGNAGDWSQWGNWPYGYGSWRQGNQSPWGEGGQWNQFGGRSVNGAWNQFGGPWGQFGGRTGSSGGYWPGYGYGYGYGFRK</sequence>
<gene>
    <name evidence="2" type="ORF">MNOR_LOCUS35321</name>
</gene>
<dbReference type="Proteomes" id="UP001497623">
    <property type="component" value="Unassembled WGS sequence"/>
</dbReference>
<accession>A0AAV2SEK4</accession>
<feature type="non-terminal residue" evidence="2">
    <location>
        <position position="1"/>
    </location>
</feature>
<keyword evidence="1" id="KW-0732">Signal</keyword>
<feature type="signal peptide" evidence="1">
    <location>
        <begin position="1"/>
        <end position="37"/>
    </location>
</feature>
<dbReference type="EMBL" id="CAXKWB010058221">
    <property type="protein sequence ID" value="CAL4180498.1"/>
    <property type="molecule type" value="Genomic_DNA"/>
</dbReference>
<evidence type="ECO:0000256" key="1">
    <source>
        <dbReference type="SAM" id="SignalP"/>
    </source>
</evidence>
<comment type="caution">
    <text evidence="2">The sequence shown here is derived from an EMBL/GenBank/DDBJ whole genome shotgun (WGS) entry which is preliminary data.</text>
</comment>
<reference evidence="2 3" key="1">
    <citation type="submission" date="2024-05" db="EMBL/GenBank/DDBJ databases">
        <authorList>
            <person name="Wallberg A."/>
        </authorList>
    </citation>
    <scope>NUCLEOTIDE SEQUENCE [LARGE SCALE GENOMIC DNA]</scope>
</reference>